<protein>
    <recommendedName>
        <fullName evidence="3">PD-(D/E)XK motif protein</fullName>
    </recommendedName>
</protein>
<dbReference type="Pfam" id="PF14390">
    <property type="entry name" value="DUF4420"/>
    <property type="match status" value="1"/>
</dbReference>
<evidence type="ECO:0008006" key="3">
    <source>
        <dbReference type="Google" id="ProtNLM"/>
    </source>
</evidence>
<evidence type="ECO:0000313" key="1">
    <source>
        <dbReference type="EMBL" id="PSJ50796.1"/>
    </source>
</evidence>
<dbReference type="Proteomes" id="UP000240653">
    <property type="component" value="Unassembled WGS sequence"/>
</dbReference>
<keyword evidence="2" id="KW-1185">Reference proteome</keyword>
<dbReference type="OrthoDB" id="2808696at2"/>
<name>A0A2P7RKR5_9HYPH</name>
<evidence type="ECO:0000313" key="2">
    <source>
        <dbReference type="Proteomes" id="UP000240653"/>
    </source>
</evidence>
<dbReference type="EMBL" id="PXYL01000043">
    <property type="protein sequence ID" value="PSJ50796.1"/>
    <property type="molecule type" value="Genomic_DNA"/>
</dbReference>
<proteinExistence type="predicted"/>
<dbReference type="InterPro" id="IPR025534">
    <property type="entry name" value="DUF4420"/>
</dbReference>
<comment type="caution">
    <text evidence="1">The sequence shown here is derived from an EMBL/GenBank/DDBJ whole genome shotgun (WGS) entry which is preliminary data.</text>
</comment>
<gene>
    <name evidence="1" type="ORF">C7I85_29885</name>
</gene>
<organism evidence="1 2">
    <name type="scientific">Pseudaminobacter soli</name>
    <name type="common">ex Li et al. 2025</name>
    <dbReference type="NCBI Taxonomy" id="1295366"/>
    <lineage>
        <taxon>Bacteria</taxon>
        <taxon>Pseudomonadati</taxon>
        <taxon>Pseudomonadota</taxon>
        <taxon>Alphaproteobacteria</taxon>
        <taxon>Hyphomicrobiales</taxon>
        <taxon>Phyllobacteriaceae</taxon>
        <taxon>Pseudaminobacter</taxon>
    </lineage>
</organism>
<sequence>MSSIRQRPGATSTRFSRLWSRSVSASRRAIPAQRSNTRSITLHGHRSTAVLTNTDELETAWRALAGQKADKGWLTVALGHSSPRFRGGIVFPEGGETLLVGFNVGSELQKADLPEGTGFRVEISKENFSAGFSTWLCLTRQSGAGRDLFVQMAADIVSALSRATTQSDSWLLNLMLARIRAWQEFMRKPRTDLLRPEEELGLFGELTFMREAIAGGAAVADVVHAWNGPSRSLQDFHTAVIGVEVKATLSANSFSAHISSLEQLDGMRERAVLLAAIRFSRHDEGQTLPELIGAMRQLAADGDVLSTLNRTLMLSGFVDEASELYKRRFIPLNIRLFEVNETFPALVRSRTSPEIRAAEYEIDLDLVACVPLTLGAALQQYGVFSE</sequence>
<accession>A0A2P7RKR5</accession>
<dbReference type="AlphaFoldDB" id="A0A2P7RKR5"/>
<reference evidence="1 2" key="1">
    <citation type="submission" date="2018-03" db="EMBL/GenBank/DDBJ databases">
        <title>The draft genome of Mesorhizobium soli JCM 19897.</title>
        <authorList>
            <person name="Li L."/>
            <person name="Liu L."/>
            <person name="Liang L."/>
            <person name="Wang T."/>
            <person name="Zhang X."/>
        </authorList>
    </citation>
    <scope>NUCLEOTIDE SEQUENCE [LARGE SCALE GENOMIC DNA]</scope>
    <source>
        <strain evidence="1 2">JCM 19897</strain>
    </source>
</reference>